<feature type="domain" description="M23ase beta-sheet core" evidence="2">
    <location>
        <begin position="92"/>
        <end position="182"/>
    </location>
</feature>
<comment type="caution">
    <text evidence="3">The sequence shown here is derived from an EMBL/GenBank/DDBJ whole genome shotgun (WGS) entry which is preliminary data.</text>
</comment>
<dbReference type="EMBL" id="ACGU01000009">
    <property type="protein sequence ID" value="EEJ73099.1"/>
    <property type="molecule type" value="Genomic_DNA"/>
</dbReference>
<dbReference type="RefSeq" id="WP_007126271.1">
    <property type="nucleotide sequence ID" value="NZ_AZFO01000004.1"/>
</dbReference>
<organism evidence="3 4">
    <name type="scientific">Lactobacillus ultunensis DSM 16047</name>
    <dbReference type="NCBI Taxonomy" id="525365"/>
    <lineage>
        <taxon>Bacteria</taxon>
        <taxon>Bacillati</taxon>
        <taxon>Bacillota</taxon>
        <taxon>Bacilli</taxon>
        <taxon>Lactobacillales</taxon>
        <taxon>Lactobacillaceae</taxon>
        <taxon>Lactobacillus</taxon>
    </lineage>
</organism>
<dbReference type="HOGENOM" id="CLU_088202_0_0_9"/>
<evidence type="ECO:0000313" key="4">
    <source>
        <dbReference type="Proteomes" id="UP000005583"/>
    </source>
</evidence>
<proteinExistence type="predicted"/>
<feature type="chain" id="PRO_5009949955" evidence="1">
    <location>
        <begin position="29"/>
        <end position="215"/>
    </location>
</feature>
<dbReference type="GO" id="GO:0004222">
    <property type="term" value="F:metalloendopeptidase activity"/>
    <property type="evidence" value="ECO:0007669"/>
    <property type="project" value="TreeGrafter"/>
</dbReference>
<accession>C2EK84</accession>
<dbReference type="STRING" id="525365.HMPREF0548_0080"/>
<dbReference type="Proteomes" id="UP000005583">
    <property type="component" value="Unassembled WGS sequence"/>
</dbReference>
<reference evidence="3 4" key="1">
    <citation type="submission" date="2009-01" db="EMBL/GenBank/DDBJ databases">
        <authorList>
            <person name="Qin X."/>
            <person name="Bachman B."/>
            <person name="Battles P."/>
            <person name="Bell A."/>
            <person name="Bess C."/>
            <person name="Bickham C."/>
            <person name="Chaboub L."/>
            <person name="Chen D."/>
            <person name="Coyle M."/>
            <person name="Deiros D.R."/>
            <person name="Dinh H."/>
            <person name="Forbes L."/>
            <person name="Fowler G."/>
            <person name="Francisco L."/>
            <person name="Fu Q."/>
            <person name="Gubbala S."/>
            <person name="Hale W."/>
            <person name="Han Y."/>
            <person name="Hemphill L."/>
            <person name="Highlander S.K."/>
            <person name="Hirani K."/>
            <person name="Hogues M."/>
            <person name="Jackson L."/>
            <person name="Jakkamsetti A."/>
            <person name="Javaid M."/>
            <person name="Jiang H."/>
            <person name="Korchina V."/>
            <person name="Kovar C."/>
            <person name="Lara F."/>
            <person name="Lee S."/>
            <person name="Mata R."/>
            <person name="Mathew T."/>
            <person name="Moen C."/>
            <person name="Morales K."/>
            <person name="Munidasa M."/>
            <person name="Nazareth L."/>
            <person name="Ngo R."/>
            <person name="Nguyen L."/>
            <person name="Okwuonu G."/>
            <person name="Ongeri F."/>
            <person name="Patil S."/>
            <person name="Petrosino J."/>
            <person name="Pham C."/>
            <person name="Pham P."/>
            <person name="Pu L.-L."/>
            <person name="Puazo M."/>
            <person name="Raj R."/>
            <person name="Reid J."/>
            <person name="Rouhana J."/>
            <person name="Saada N."/>
            <person name="Shang Y."/>
            <person name="Simmons D."/>
            <person name="Thornton R."/>
            <person name="Warren J."/>
            <person name="Weissenberger G."/>
            <person name="Zhang J."/>
            <person name="Zhang L."/>
            <person name="Zhou C."/>
            <person name="Zhu D."/>
            <person name="Muzny D."/>
            <person name="Worley K."/>
            <person name="Gibbs R."/>
        </authorList>
    </citation>
    <scope>NUCLEOTIDE SEQUENCE [LARGE SCALE GENOMIC DNA]</scope>
    <source>
        <strain evidence="3 4">DSM 16047</strain>
    </source>
</reference>
<dbReference type="SUPFAM" id="SSF51261">
    <property type="entry name" value="Duplicated hybrid motif"/>
    <property type="match status" value="1"/>
</dbReference>
<name>C2EK84_9LACO</name>
<dbReference type="eggNOG" id="ENOG5033W59">
    <property type="taxonomic scope" value="Bacteria"/>
</dbReference>
<sequence>MKFRKQIITLLGAVLLGSSVSMSTVASADTIDSNPITNITDTVDANKDTTKKTYKWTYPFKACEKYGVRPMFNAQVFGMTNYLRSVNPPSYFHDGWDFGHSEVGYSPVYAIHPGTVKKVGYANGLGWFIWIISPDKYVEIYQEGFTKKRDIYVKTGQKVKAGQKIGKLTGSHLHLGLTKTTKKYINKHGFPCNNWNVNNGTWLNPISVIKKHYRK</sequence>
<dbReference type="PANTHER" id="PTHR21666">
    <property type="entry name" value="PEPTIDASE-RELATED"/>
    <property type="match status" value="1"/>
</dbReference>
<dbReference type="PANTHER" id="PTHR21666:SF270">
    <property type="entry name" value="MUREIN HYDROLASE ACTIVATOR ENVC"/>
    <property type="match status" value="1"/>
</dbReference>
<keyword evidence="1" id="KW-0732">Signal</keyword>
<dbReference type="InterPro" id="IPR016047">
    <property type="entry name" value="M23ase_b-sheet_dom"/>
</dbReference>
<dbReference type="PATRIC" id="fig|525365.8.peg.1440"/>
<gene>
    <name evidence="3" type="ORF">HMPREF0548_0080</name>
</gene>
<evidence type="ECO:0000256" key="1">
    <source>
        <dbReference type="SAM" id="SignalP"/>
    </source>
</evidence>
<feature type="signal peptide" evidence="1">
    <location>
        <begin position="1"/>
        <end position="28"/>
    </location>
</feature>
<dbReference type="OrthoDB" id="2300848at2"/>
<protein>
    <submittedName>
        <fullName evidence="3">Peptidase, M23 family</fullName>
    </submittedName>
</protein>
<dbReference type="Gene3D" id="2.70.70.10">
    <property type="entry name" value="Glucose Permease (Domain IIA)"/>
    <property type="match status" value="1"/>
</dbReference>
<keyword evidence="4" id="KW-1185">Reference proteome</keyword>
<dbReference type="InterPro" id="IPR011055">
    <property type="entry name" value="Dup_hybrid_motif"/>
</dbReference>
<dbReference type="AlphaFoldDB" id="C2EK84"/>
<dbReference type="Pfam" id="PF01551">
    <property type="entry name" value="Peptidase_M23"/>
    <property type="match status" value="1"/>
</dbReference>
<dbReference type="InterPro" id="IPR050570">
    <property type="entry name" value="Cell_wall_metabolism_enzyme"/>
</dbReference>
<dbReference type="CDD" id="cd12797">
    <property type="entry name" value="M23_peptidase"/>
    <property type="match status" value="1"/>
</dbReference>
<evidence type="ECO:0000313" key="3">
    <source>
        <dbReference type="EMBL" id="EEJ73099.1"/>
    </source>
</evidence>
<evidence type="ECO:0000259" key="2">
    <source>
        <dbReference type="Pfam" id="PF01551"/>
    </source>
</evidence>